<evidence type="ECO:0000256" key="4">
    <source>
        <dbReference type="ARBA" id="ARBA00022723"/>
    </source>
</evidence>
<dbReference type="PROSITE" id="PS50249">
    <property type="entry name" value="MPN"/>
    <property type="match status" value="1"/>
</dbReference>
<dbReference type="InterPro" id="IPR015063">
    <property type="entry name" value="USP8_dimer"/>
</dbReference>
<feature type="region of interest" description="Disordered" evidence="9">
    <location>
        <begin position="240"/>
        <end position="344"/>
    </location>
</feature>
<feature type="compositionally biased region" description="Basic and acidic residues" evidence="9">
    <location>
        <begin position="305"/>
        <end position="314"/>
    </location>
</feature>
<dbReference type="EMBL" id="JANBVO010000014">
    <property type="protein sequence ID" value="KAJ9145419.1"/>
    <property type="molecule type" value="Genomic_DNA"/>
</dbReference>
<keyword evidence="5" id="KW-0833">Ubl conjugation pathway</keyword>
<dbReference type="PANTHER" id="PTHR12947:SF13">
    <property type="entry name" value="FI19924P1"/>
    <property type="match status" value="1"/>
</dbReference>
<feature type="domain" description="MPN" evidence="10">
    <location>
        <begin position="362"/>
        <end position="491"/>
    </location>
</feature>
<dbReference type="GO" id="GO:0140492">
    <property type="term" value="F:metal-dependent deubiquitinase activity"/>
    <property type="evidence" value="ECO:0007669"/>
    <property type="project" value="InterPro"/>
</dbReference>
<proteinExistence type="inferred from homology"/>
<dbReference type="PANTHER" id="PTHR12947">
    <property type="entry name" value="AMSH-LIKE PROTEASE"/>
    <property type="match status" value="1"/>
</dbReference>
<feature type="region of interest" description="Disordered" evidence="9">
    <location>
        <begin position="124"/>
        <end position="148"/>
    </location>
</feature>
<dbReference type="GO" id="GO:0005768">
    <property type="term" value="C:endosome"/>
    <property type="evidence" value="ECO:0007669"/>
    <property type="project" value="TreeGrafter"/>
</dbReference>
<keyword evidence="3 11" id="KW-0645">Protease</keyword>
<dbReference type="Gene3D" id="3.40.140.10">
    <property type="entry name" value="Cytidine Deaminase, domain 2"/>
    <property type="match status" value="1"/>
</dbReference>
<dbReference type="Pfam" id="PF08969">
    <property type="entry name" value="USP8_dimer"/>
    <property type="match status" value="1"/>
</dbReference>
<feature type="region of interest" description="Disordered" evidence="9">
    <location>
        <begin position="176"/>
        <end position="214"/>
    </location>
</feature>
<evidence type="ECO:0000256" key="8">
    <source>
        <dbReference type="ARBA" id="ARBA00023049"/>
    </source>
</evidence>
<comment type="similarity">
    <text evidence="2">Belongs to the peptidase M67C family.</text>
</comment>
<organism evidence="11 12">
    <name type="scientific">Pleurostoma richardsiae</name>
    <dbReference type="NCBI Taxonomy" id="41990"/>
    <lineage>
        <taxon>Eukaryota</taxon>
        <taxon>Fungi</taxon>
        <taxon>Dikarya</taxon>
        <taxon>Ascomycota</taxon>
        <taxon>Pezizomycotina</taxon>
        <taxon>Sordariomycetes</taxon>
        <taxon>Sordariomycetidae</taxon>
        <taxon>Calosphaeriales</taxon>
        <taxon>Pleurostomataceae</taxon>
        <taxon>Pleurostoma</taxon>
    </lineage>
</organism>
<dbReference type="GO" id="GO:0061578">
    <property type="term" value="F:K63-linked deubiquitinase activity"/>
    <property type="evidence" value="ECO:0007669"/>
    <property type="project" value="InterPro"/>
</dbReference>
<keyword evidence="6" id="KW-0378">Hydrolase</keyword>
<dbReference type="InterPro" id="IPR000555">
    <property type="entry name" value="JAMM/MPN+_dom"/>
</dbReference>
<dbReference type="Pfam" id="PF01398">
    <property type="entry name" value="JAB"/>
    <property type="match status" value="1"/>
</dbReference>
<evidence type="ECO:0000256" key="3">
    <source>
        <dbReference type="ARBA" id="ARBA00022670"/>
    </source>
</evidence>
<dbReference type="InterPro" id="IPR037518">
    <property type="entry name" value="MPN"/>
</dbReference>
<keyword evidence="12" id="KW-1185">Reference proteome</keyword>
<gene>
    <name evidence="11" type="ORF">NKR23_g5318</name>
</gene>
<evidence type="ECO:0000313" key="11">
    <source>
        <dbReference type="EMBL" id="KAJ9145419.1"/>
    </source>
</evidence>
<protein>
    <submittedName>
        <fullName evidence="11">AMSH-like protease sst2</fullName>
    </submittedName>
</protein>
<dbReference type="SMART" id="SM00232">
    <property type="entry name" value="JAB_MPN"/>
    <property type="match status" value="1"/>
</dbReference>
<evidence type="ECO:0000256" key="5">
    <source>
        <dbReference type="ARBA" id="ARBA00022786"/>
    </source>
</evidence>
<dbReference type="Gene3D" id="1.20.58.80">
    <property type="entry name" value="Phosphotransferase system, lactose/cellobiose-type IIA subunit"/>
    <property type="match status" value="1"/>
</dbReference>
<evidence type="ECO:0000256" key="2">
    <source>
        <dbReference type="ARBA" id="ARBA00010981"/>
    </source>
</evidence>
<evidence type="ECO:0000256" key="9">
    <source>
        <dbReference type="SAM" id="MobiDB-lite"/>
    </source>
</evidence>
<dbReference type="SUPFAM" id="SSF140856">
    <property type="entry name" value="USP8 N-terminal domain-like"/>
    <property type="match status" value="1"/>
</dbReference>
<keyword evidence="4" id="KW-0479">Metal-binding</keyword>
<reference evidence="11" key="1">
    <citation type="submission" date="2022-07" db="EMBL/GenBank/DDBJ databases">
        <title>Fungi with potential for degradation of polypropylene.</title>
        <authorList>
            <person name="Gostincar C."/>
        </authorList>
    </citation>
    <scope>NUCLEOTIDE SEQUENCE</scope>
    <source>
        <strain evidence="11">EXF-13308</strain>
    </source>
</reference>
<accession>A0AA38RT49</accession>
<dbReference type="AlphaFoldDB" id="A0AA38RT49"/>
<feature type="compositionally biased region" description="Pro residues" evidence="9">
    <location>
        <begin position="318"/>
        <end position="331"/>
    </location>
</feature>
<dbReference type="GO" id="GO:0046872">
    <property type="term" value="F:metal ion binding"/>
    <property type="evidence" value="ECO:0007669"/>
    <property type="project" value="UniProtKB-KW"/>
</dbReference>
<dbReference type="FunFam" id="3.40.140.10:FF:000033">
    <property type="entry name" value="AMSH-like protease sst2"/>
    <property type="match status" value="1"/>
</dbReference>
<dbReference type="SUPFAM" id="SSF102712">
    <property type="entry name" value="JAB1/MPN domain"/>
    <property type="match status" value="1"/>
</dbReference>
<dbReference type="GO" id="GO:0070536">
    <property type="term" value="P:protein K63-linked deubiquitination"/>
    <property type="evidence" value="ECO:0007669"/>
    <property type="project" value="InterPro"/>
</dbReference>
<evidence type="ECO:0000256" key="1">
    <source>
        <dbReference type="ARBA" id="ARBA00001947"/>
    </source>
</evidence>
<evidence type="ECO:0000259" key="10">
    <source>
        <dbReference type="PROSITE" id="PS50249"/>
    </source>
</evidence>
<dbReference type="Proteomes" id="UP001174694">
    <property type="component" value="Unassembled WGS sequence"/>
</dbReference>
<evidence type="ECO:0000256" key="7">
    <source>
        <dbReference type="ARBA" id="ARBA00022833"/>
    </source>
</evidence>
<evidence type="ECO:0000313" key="12">
    <source>
        <dbReference type="Proteomes" id="UP001174694"/>
    </source>
</evidence>
<dbReference type="InterPro" id="IPR044098">
    <property type="entry name" value="STAMBP/STALP-like_MPN"/>
</dbReference>
<name>A0AA38RT49_9PEZI</name>
<dbReference type="GO" id="GO:0016020">
    <property type="term" value="C:membrane"/>
    <property type="evidence" value="ECO:0007669"/>
    <property type="project" value="TreeGrafter"/>
</dbReference>
<comment type="cofactor">
    <cofactor evidence="1">
        <name>Zn(2+)</name>
        <dbReference type="ChEBI" id="CHEBI:29105"/>
    </cofactor>
</comment>
<keyword evidence="7" id="KW-0862">Zinc</keyword>
<feature type="compositionally biased region" description="Polar residues" evidence="9">
    <location>
        <begin position="262"/>
        <end position="275"/>
    </location>
</feature>
<sequence length="539" mass="61652">MDTSSTFLNRPQSSKEISREAEEFTFNTHIPLKQWIRAAETLYREGNVCKREGNLPRAYLIFLRHTNLVVDQLKKHPEYKTAEGKRLVKPLLARIPRVIDQLEEIKPRINEAYAEWEKVHASQREAAASGHRPKSQEDNRSLRSSMPWAPQVPSKVLDAGENQELAVDLAEKEFRRRDAARRSTRQAGISEEEEQHRRGAGVWDSWDNGPLQDDGLRQQMEATRRQLDLDQDVKAIESAYTRNDRFNAPPDVSSVSYHYPQISKSTPLRYESSTNELRREPIAYPPSRPPKELLSSRYDSTPSRPSKEPARGYGERPPSSPLSAPPLPELPPKVTDNPPSRKERVTFKPAAYLENGKPMRPIFLPATLRRDFLSLAQPNTRRGLEMCGILCGTAVNDALFINCLLIPEQKCTSDTCETDNEGAVLEYCMSEDLMIFGWIHTHPTQTCFMSSRDMHTQAGYQAMMPESIAIVCAPKFEPSWGIFRLTDPPGLPHILQCERTETFHQHFIDDLYTDAVRPQGHVYESHKLDFKIKDLRPKQ</sequence>
<dbReference type="GO" id="GO:0006508">
    <property type="term" value="P:proteolysis"/>
    <property type="evidence" value="ECO:0007669"/>
    <property type="project" value="UniProtKB-KW"/>
</dbReference>
<evidence type="ECO:0000256" key="6">
    <source>
        <dbReference type="ARBA" id="ARBA00022801"/>
    </source>
</evidence>
<comment type="caution">
    <text evidence="11">The sequence shown here is derived from an EMBL/GenBank/DDBJ whole genome shotgun (WGS) entry which is preliminary data.</text>
</comment>
<dbReference type="CDD" id="cd08066">
    <property type="entry name" value="MPN_AMSH_like"/>
    <property type="match status" value="1"/>
</dbReference>
<keyword evidence="8" id="KW-0482">Metalloprotease</keyword>